<sequence>MAADRLSDLHDDLLQRILSLAPAREAAASAILSRRWRPLWRRTSGVNLDITPYLPAKGQDVSLRPSPLDAFFRDAVAALAAFPPRAALKRLTLYLVIDDAGGPYYGADDFEPQDDGRVAGLLAAHPAATAELEHLLIRCAYDSQKYGLPLASMPFAATLRVLELQLCNFQPPSAPSMAFPCLKDLRLRNCLFMEGYLQGMVDAAPVLTSLLLVNAAQKPLAPPDSADDIPTYCTLPLRLRCLTCTVLNLETFVQDQELEAFGHIGIQLDMPSLRSFRYEGHPVKLSLISPVPGLARVDLDASYHGGLSQSRRCEPMARMLTSFSTTRALKLNVSTMEDILDGEKEHGGIILPTFPNLNLLHLDVFYEHESGVTVLSMARLLRSCPAMSELRVMMWWNYNHEIQRENKDPATTPFAQSMDRFEKLASKPSSRCSISKVSQLPAVFTDNCALFSCLQTSLRKVTLKFNAKEIDCFQVQLAKFLAENAMVLEEMHIDDGSQFWPEHLCHKLTRWRDESFRKRNLPHTASFQVHQLNL</sequence>
<reference evidence="2" key="1">
    <citation type="submission" date="2023-07" db="EMBL/GenBank/DDBJ databases">
        <title>A chromosome-level genome assembly of Lolium multiflorum.</title>
        <authorList>
            <person name="Chen Y."/>
            <person name="Copetti D."/>
            <person name="Kolliker R."/>
            <person name="Studer B."/>
        </authorList>
    </citation>
    <scope>NUCLEOTIDE SEQUENCE</scope>
    <source>
        <strain evidence="2">02402/16</strain>
        <tissue evidence="2">Leaf</tissue>
    </source>
</reference>
<keyword evidence="3" id="KW-1185">Reference proteome</keyword>
<comment type="caution">
    <text evidence="2">The sequence shown here is derived from an EMBL/GenBank/DDBJ whole genome shotgun (WGS) entry which is preliminary data.</text>
</comment>
<feature type="domain" description="F-box/LRR-repeat protein 15/At3g58940/PEG3-like LRR" evidence="1">
    <location>
        <begin position="128"/>
        <end position="217"/>
    </location>
</feature>
<gene>
    <name evidence="2" type="ORF">QYE76_021187</name>
</gene>
<evidence type="ECO:0000313" key="2">
    <source>
        <dbReference type="EMBL" id="KAK1615670.1"/>
    </source>
</evidence>
<dbReference type="Proteomes" id="UP001231189">
    <property type="component" value="Unassembled WGS sequence"/>
</dbReference>
<dbReference type="EMBL" id="JAUUTY010000006">
    <property type="protein sequence ID" value="KAK1615670.1"/>
    <property type="molecule type" value="Genomic_DNA"/>
</dbReference>
<organism evidence="2 3">
    <name type="scientific">Lolium multiflorum</name>
    <name type="common">Italian ryegrass</name>
    <name type="synonym">Lolium perenne subsp. multiflorum</name>
    <dbReference type="NCBI Taxonomy" id="4521"/>
    <lineage>
        <taxon>Eukaryota</taxon>
        <taxon>Viridiplantae</taxon>
        <taxon>Streptophyta</taxon>
        <taxon>Embryophyta</taxon>
        <taxon>Tracheophyta</taxon>
        <taxon>Spermatophyta</taxon>
        <taxon>Magnoliopsida</taxon>
        <taxon>Liliopsida</taxon>
        <taxon>Poales</taxon>
        <taxon>Poaceae</taxon>
        <taxon>BOP clade</taxon>
        <taxon>Pooideae</taxon>
        <taxon>Poodae</taxon>
        <taxon>Poeae</taxon>
        <taxon>Poeae Chloroplast Group 2 (Poeae type)</taxon>
        <taxon>Loliodinae</taxon>
        <taxon>Loliinae</taxon>
        <taxon>Lolium</taxon>
    </lineage>
</organism>
<proteinExistence type="predicted"/>
<dbReference type="InterPro" id="IPR032675">
    <property type="entry name" value="LRR_dom_sf"/>
</dbReference>
<dbReference type="Gene3D" id="3.80.10.10">
    <property type="entry name" value="Ribonuclease Inhibitor"/>
    <property type="match status" value="1"/>
</dbReference>
<dbReference type="InterPro" id="IPR055411">
    <property type="entry name" value="LRR_FXL15/At3g58940/PEG3-like"/>
</dbReference>
<dbReference type="AlphaFoldDB" id="A0AAD8R7K6"/>
<accession>A0AAD8R7K6</accession>
<name>A0AAD8R7K6_LOLMU</name>
<dbReference type="PANTHER" id="PTHR32141">
    <property type="match status" value="1"/>
</dbReference>
<evidence type="ECO:0000259" key="1">
    <source>
        <dbReference type="Pfam" id="PF24758"/>
    </source>
</evidence>
<dbReference type="PANTHER" id="PTHR32141:SF78">
    <property type="entry name" value="F-BOX DOMAIN-CONTAINING PROTEIN"/>
    <property type="match status" value="1"/>
</dbReference>
<protein>
    <recommendedName>
        <fullName evidence="1">F-box/LRR-repeat protein 15/At3g58940/PEG3-like LRR domain-containing protein</fullName>
    </recommendedName>
</protein>
<dbReference type="InterPro" id="IPR036047">
    <property type="entry name" value="F-box-like_dom_sf"/>
</dbReference>
<dbReference type="Pfam" id="PF24758">
    <property type="entry name" value="LRR_At5g56370"/>
    <property type="match status" value="1"/>
</dbReference>
<dbReference type="SUPFAM" id="SSF81383">
    <property type="entry name" value="F-box domain"/>
    <property type="match status" value="1"/>
</dbReference>
<evidence type="ECO:0000313" key="3">
    <source>
        <dbReference type="Proteomes" id="UP001231189"/>
    </source>
</evidence>
<dbReference type="InterPro" id="IPR055302">
    <property type="entry name" value="F-box_dom-containing"/>
</dbReference>